<feature type="domain" description="TAZ-type" evidence="8">
    <location>
        <begin position="571"/>
        <end position="667"/>
    </location>
</feature>
<dbReference type="Gene3D" id="1.20.1020.10">
    <property type="entry name" value="TAZ domain"/>
    <property type="match status" value="1"/>
</dbReference>
<evidence type="ECO:0000256" key="5">
    <source>
        <dbReference type="ARBA" id="ARBA00022833"/>
    </source>
</evidence>
<dbReference type="SMART" id="SM00225">
    <property type="entry name" value="BTB"/>
    <property type="match status" value="1"/>
</dbReference>
<keyword evidence="3" id="KW-0863">Zinc-finger</keyword>
<feature type="region of interest" description="Disordered" evidence="6">
    <location>
        <begin position="229"/>
        <end position="266"/>
    </location>
</feature>
<dbReference type="PROSITE" id="PS50097">
    <property type="entry name" value="BTB"/>
    <property type="match status" value="1"/>
</dbReference>
<evidence type="ECO:0000256" key="1">
    <source>
        <dbReference type="ARBA" id="ARBA00004906"/>
    </source>
</evidence>
<dbReference type="InterPro" id="IPR011333">
    <property type="entry name" value="SKP1/BTB/POZ_sf"/>
</dbReference>
<proteinExistence type="predicted"/>
<name>A0ABD1ZSJ7_9MARC</name>
<reference evidence="9 10" key="1">
    <citation type="submission" date="2024-09" db="EMBL/GenBank/DDBJ databases">
        <title>Chromosome-scale assembly of Riccia fluitans.</title>
        <authorList>
            <person name="Paukszto L."/>
            <person name="Sawicki J."/>
            <person name="Karawczyk K."/>
            <person name="Piernik-Szablinska J."/>
            <person name="Szczecinska M."/>
            <person name="Mazdziarz M."/>
        </authorList>
    </citation>
    <scope>NUCLEOTIDE SEQUENCE [LARGE SCALE GENOMIC DNA]</scope>
    <source>
        <strain evidence="9">Rf_01</strain>
        <tissue evidence="9">Aerial parts of the thallus</tissue>
    </source>
</reference>
<feature type="domain" description="BTB" evidence="7">
    <location>
        <begin position="395"/>
        <end position="463"/>
    </location>
</feature>
<dbReference type="Gene3D" id="1.25.40.420">
    <property type="match status" value="1"/>
</dbReference>
<accession>A0ABD1ZSJ7</accession>
<keyword evidence="2" id="KW-0479">Metal-binding</keyword>
<dbReference type="GO" id="GO:0008270">
    <property type="term" value="F:zinc ion binding"/>
    <property type="evidence" value="ECO:0007669"/>
    <property type="project" value="UniProtKB-KW"/>
</dbReference>
<gene>
    <name evidence="9" type="ORF">R1flu_022270</name>
</gene>
<dbReference type="GO" id="GO:0006355">
    <property type="term" value="P:regulation of DNA-templated transcription"/>
    <property type="evidence" value="ECO:0007669"/>
    <property type="project" value="UniProtKB-ARBA"/>
</dbReference>
<evidence type="ECO:0008006" key="11">
    <source>
        <dbReference type="Google" id="ProtNLM"/>
    </source>
</evidence>
<dbReference type="PANTHER" id="PTHR46287">
    <property type="entry name" value="BTB/POZ AND TAZ DOMAIN-CONTAINING PROTEIN 3-RELATED"/>
    <property type="match status" value="1"/>
</dbReference>
<dbReference type="InterPro" id="IPR035898">
    <property type="entry name" value="TAZ_dom_sf"/>
</dbReference>
<evidence type="ECO:0000313" key="9">
    <source>
        <dbReference type="EMBL" id="KAL2654142.1"/>
    </source>
</evidence>
<dbReference type="EMBL" id="JBHFFA010000001">
    <property type="protein sequence ID" value="KAL2654142.1"/>
    <property type="molecule type" value="Genomic_DNA"/>
</dbReference>
<dbReference type="AlphaFoldDB" id="A0ABD1ZSJ7"/>
<protein>
    <recommendedName>
        <fullName evidence="11">BTB/POZ and TAZ domain-containing protein 4</fullName>
    </recommendedName>
</protein>
<feature type="compositionally biased region" description="Pro residues" evidence="6">
    <location>
        <begin position="339"/>
        <end position="349"/>
    </location>
</feature>
<dbReference type="PANTHER" id="PTHR46287:SF11">
    <property type="entry name" value="BTB_POZ AND TAZ DOMAIN-CONTAINING PROTEIN 4"/>
    <property type="match status" value="1"/>
</dbReference>
<dbReference type="Pfam" id="PF02135">
    <property type="entry name" value="zf-TAZ"/>
    <property type="match status" value="1"/>
</dbReference>
<dbReference type="SUPFAM" id="SSF54695">
    <property type="entry name" value="POZ domain"/>
    <property type="match status" value="1"/>
</dbReference>
<dbReference type="CDD" id="cd14733">
    <property type="entry name" value="BACK"/>
    <property type="match status" value="1"/>
</dbReference>
<comment type="pathway">
    <text evidence="1">Protein modification; protein ubiquitination.</text>
</comment>
<dbReference type="SUPFAM" id="SSF57933">
    <property type="entry name" value="TAZ domain"/>
    <property type="match status" value="1"/>
</dbReference>
<dbReference type="InterPro" id="IPR000197">
    <property type="entry name" value="Znf_TAZ"/>
</dbReference>
<dbReference type="InterPro" id="IPR000210">
    <property type="entry name" value="BTB/POZ_dom"/>
</dbReference>
<sequence length="773" mass="85888">MRKPSLVESYPHTKSLELVVYPVHVGLARGVPVKFQRTVAKLTGHPPFFRENSPPSCGIYSRLVGEEEKLRAREIGKVEMKVAPFLGVIDDNGNLVGRGFCVCYSIAFLVLVACTSGRWRRLCGEGWIGIVLALEDLDSVGLLRSREFIAGISRKQGKSKKRALGISFVSNFTWLVGQKLCNRSHPWTASQLIGSSAISGSHPSADTHWNAPGGLSLSDVEKKGLVDGQARELPTRSSLTDSQIMVEKIGESEESGPGSEGTKNGFLKESMTAGCASDLHRSGSLPVRGTVTSEHYANNLRRSLTYSEGAATEHFAASINNGPLDFSTVGGPEKRFEQPSPPAPPPSPPVTSGTVALTSTSIARKARSNWSCGSSCVPKEIVDHWDKLFLEAYRADVEVHTEDGGIVPVHSSVLASGSGVLRQILEDFADSPGPHCIPMYGVPYKAAKVFLRFLYSSRFEEEDMENFSTHLLVLAHAYCVPVLKRLCTQHYEMGVLNVENVIDILQLAMLCDAPRLHLLCYRLVLANFKTVSRTEAWKVMKTSNPQLEQELVEAVIESDYRKQEKSRKTEEDKVYEQLHDAMEALVHICKDGCRTIGPHDKVFDAQKKGDCQYPACKGLESLVRHFAGCKLKVSRGCVHCKRMWQLLELHSRMCEETACKVPLCGHFKYKIGQHQTKREETRWRLLVNKVLSAKRATSPFSLAAVSDLLLIHRYLSYIIRSRRKRIFWRHALTAGHLLKSKKDFGDMLRLASCTQQWSRGIPFPLLKKGSTST</sequence>
<evidence type="ECO:0000256" key="2">
    <source>
        <dbReference type="ARBA" id="ARBA00022723"/>
    </source>
</evidence>
<feature type="region of interest" description="Disordered" evidence="6">
    <location>
        <begin position="322"/>
        <end position="354"/>
    </location>
</feature>
<dbReference type="Pfam" id="PF00651">
    <property type="entry name" value="BTB"/>
    <property type="match status" value="1"/>
</dbReference>
<dbReference type="FunFam" id="1.25.40.420:FF:000012">
    <property type="entry name" value="BTB/POZ and TAZ domain-containing protein 2"/>
    <property type="match status" value="1"/>
</dbReference>
<dbReference type="InterPro" id="IPR044513">
    <property type="entry name" value="BT1/2/3/4/5"/>
</dbReference>
<keyword evidence="5" id="KW-0862">Zinc</keyword>
<dbReference type="GO" id="GO:0005516">
    <property type="term" value="F:calmodulin binding"/>
    <property type="evidence" value="ECO:0007669"/>
    <property type="project" value="UniProtKB-ARBA"/>
</dbReference>
<evidence type="ECO:0000256" key="4">
    <source>
        <dbReference type="ARBA" id="ARBA00022786"/>
    </source>
</evidence>
<dbReference type="GO" id="GO:0009725">
    <property type="term" value="P:response to hormone"/>
    <property type="evidence" value="ECO:0007669"/>
    <property type="project" value="UniProtKB-ARBA"/>
</dbReference>
<dbReference type="FunFam" id="1.20.1020.10:FF:000004">
    <property type="entry name" value="BTB/POZ and TAZ domain-containing protein 2"/>
    <property type="match status" value="1"/>
</dbReference>
<keyword evidence="10" id="KW-1185">Reference proteome</keyword>
<dbReference type="PROSITE" id="PS50134">
    <property type="entry name" value="ZF_TAZ"/>
    <property type="match status" value="1"/>
</dbReference>
<comment type="caution">
    <text evidence="9">The sequence shown here is derived from an EMBL/GenBank/DDBJ whole genome shotgun (WGS) entry which is preliminary data.</text>
</comment>
<dbReference type="Proteomes" id="UP001605036">
    <property type="component" value="Unassembled WGS sequence"/>
</dbReference>
<dbReference type="Gene3D" id="3.30.710.10">
    <property type="entry name" value="Potassium Channel Kv1.1, Chain A"/>
    <property type="match status" value="1"/>
</dbReference>
<keyword evidence="4" id="KW-0833">Ubl conjugation pathway</keyword>
<dbReference type="SMART" id="SM00551">
    <property type="entry name" value="ZnF_TAZ"/>
    <property type="match status" value="1"/>
</dbReference>
<evidence type="ECO:0000259" key="7">
    <source>
        <dbReference type="PROSITE" id="PS50097"/>
    </source>
</evidence>
<evidence type="ECO:0000256" key="3">
    <source>
        <dbReference type="ARBA" id="ARBA00022771"/>
    </source>
</evidence>
<dbReference type="GO" id="GO:0042542">
    <property type="term" value="P:response to hydrogen peroxide"/>
    <property type="evidence" value="ECO:0007669"/>
    <property type="project" value="UniProtKB-ARBA"/>
</dbReference>
<evidence type="ECO:0000256" key="6">
    <source>
        <dbReference type="SAM" id="MobiDB-lite"/>
    </source>
</evidence>
<organism evidence="9 10">
    <name type="scientific">Riccia fluitans</name>
    <dbReference type="NCBI Taxonomy" id="41844"/>
    <lineage>
        <taxon>Eukaryota</taxon>
        <taxon>Viridiplantae</taxon>
        <taxon>Streptophyta</taxon>
        <taxon>Embryophyta</taxon>
        <taxon>Marchantiophyta</taxon>
        <taxon>Marchantiopsida</taxon>
        <taxon>Marchantiidae</taxon>
        <taxon>Marchantiales</taxon>
        <taxon>Ricciaceae</taxon>
        <taxon>Riccia</taxon>
    </lineage>
</organism>
<evidence type="ECO:0000259" key="8">
    <source>
        <dbReference type="PROSITE" id="PS50134"/>
    </source>
</evidence>
<dbReference type="GO" id="GO:0009751">
    <property type="term" value="P:response to salicylic acid"/>
    <property type="evidence" value="ECO:0007669"/>
    <property type="project" value="UniProtKB-ARBA"/>
</dbReference>
<evidence type="ECO:0000313" key="10">
    <source>
        <dbReference type="Proteomes" id="UP001605036"/>
    </source>
</evidence>